<keyword evidence="4" id="KW-0158">Chromosome</keyword>
<dbReference type="GO" id="GO:0005694">
    <property type="term" value="C:chromosome"/>
    <property type="evidence" value="ECO:0007669"/>
    <property type="project" value="UniProtKB-SubCell"/>
</dbReference>
<protein>
    <recommendedName>
        <fullName evidence="14">Protein with SprT-like domain at the N terminus</fullName>
    </recommendedName>
</protein>
<evidence type="ECO:0000259" key="16">
    <source>
        <dbReference type="SMART" id="SM00731"/>
    </source>
</evidence>
<keyword evidence="5" id="KW-0645">Protease</keyword>
<dbReference type="InterPro" id="IPR006642">
    <property type="entry name" value="Rad18_UBZ4"/>
</dbReference>
<dbReference type="Pfam" id="PF22934">
    <property type="entry name" value="SPRTN_ZBD"/>
    <property type="match status" value="1"/>
</dbReference>
<dbReference type="InterPro" id="IPR006640">
    <property type="entry name" value="SprT-like_domain"/>
</dbReference>
<keyword evidence="18" id="KW-1185">Reference proteome</keyword>
<feature type="domain" description="UBZ4-type" evidence="17">
    <location>
        <begin position="260"/>
        <end position="283"/>
    </location>
</feature>
<keyword evidence="9" id="KW-0378">Hydrolase</keyword>
<dbReference type="GO" id="GO:0005634">
    <property type="term" value="C:nucleus"/>
    <property type="evidence" value="ECO:0007669"/>
    <property type="project" value="UniProtKB-SubCell"/>
</dbReference>
<sequence>MPRSHLAQDFQTKEAYFDCKAVTWSKHCYPARCAGICSYEGRGGLCSVRLSQPLLKFRPRKDLVETLLHEMIHAYLFVTANNRDHDGHGPQFQYHMNRINSIAKTNITIYHTFHAEVAENKKHWWRCEGTCRNLPPFYGWVKRSMNRAPGPNDLWYDEHQRNCGGTFKKVREPENFQSKQKTKKASTSSTSQPAKRKKAGSDIKSNNNVSDTSIKTLDDYFSGLPGSGHVLTHSTSAKAYSATTNSHTYSTISTKSSGEFVQCPVCNERTLISSMNQHLDVCLHFD</sequence>
<evidence type="ECO:0000256" key="1">
    <source>
        <dbReference type="ARBA" id="ARBA00004123"/>
    </source>
</evidence>
<evidence type="ECO:0000256" key="12">
    <source>
        <dbReference type="ARBA" id="ARBA00023204"/>
    </source>
</evidence>
<dbReference type="GO" id="GO:0008270">
    <property type="term" value="F:zinc ion binding"/>
    <property type="evidence" value="ECO:0007669"/>
    <property type="project" value="UniProtKB-KW"/>
</dbReference>
<dbReference type="GO" id="GO:0006281">
    <property type="term" value="P:DNA repair"/>
    <property type="evidence" value="ECO:0007669"/>
    <property type="project" value="UniProtKB-KW"/>
</dbReference>
<dbReference type="InterPro" id="IPR044245">
    <property type="entry name" value="Spartan"/>
</dbReference>
<dbReference type="SMART" id="SM00731">
    <property type="entry name" value="SprT"/>
    <property type="match status" value="1"/>
</dbReference>
<name>A0A915JDE3_ROMCU</name>
<keyword evidence="11" id="KW-0482">Metalloprotease</keyword>
<evidence type="ECO:0000313" key="18">
    <source>
        <dbReference type="Proteomes" id="UP000887565"/>
    </source>
</evidence>
<dbReference type="SMART" id="SM00734">
    <property type="entry name" value="ZnF_Rad18"/>
    <property type="match status" value="1"/>
</dbReference>
<comment type="similarity">
    <text evidence="3">Belongs to the Spartan family.</text>
</comment>
<evidence type="ECO:0000256" key="7">
    <source>
        <dbReference type="ARBA" id="ARBA00022763"/>
    </source>
</evidence>
<dbReference type="GO" id="GO:0003697">
    <property type="term" value="F:single-stranded DNA binding"/>
    <property type="evidence" value="ECO:0007669"/>
    <property type="project" value="InterPro"/>
</dbReference>
<evidence type="ECO:0000259" key="17">
    <source>
        <dbReference type="SMART" id="SM00734"/>
    </source>
</evidence>
<keyword evidence="8" id="KW-0863">Zinc-finger</keyword>
<evidence type="ECO:0000313" key="19">
    <source>
        <dbReference type="WBParaSite" id="nRc.2.0.1.t24187-RA"/>
    </source>
</evidence>
<proteinExistence type="inferred from homology"/>
<evidence type="ECO:0000256" key="5">
    <source>
        <dbReference type="ARBA" id="ARBA00022670"/>
    </source>
</evidence>
<keyword evidence="13" id="KW-0539">Nucleus</keyword>
<dbReference type="Gene3D" id="3.30.160.60">
    <property type="entry name" value="Classic Zinc Finger"/>
    <property type="match status" value="1"/>
</dbReference>
<dbReference type="Pfam" id="PF10263">
    <property type="entry name" value="SprT-like"/>
    <property type="match status" value="1"/>
</dbReference>
<dbReference type="GO" id="GO:0006508">
    <property type="term" value="P:proteolysis"/>
    <property type="evidence" value="ECO:0007669"/>
    <property type="project" value="UniProtKB-KW"/>
</dbReference>
<dbReference type="AlphaFoldDB" id="A0A915JDE3"/>
<evidence type="ECO:0000256" key="3">
    <source>
        <dbReference type="ARBA" id="ARBA00010724"/>
    </source>
</evidence>
<feature type="domain" description="SprT-like" evidence="16">
    <location>
        <begin position="4"/>
        <end position="170"/>
    </location>
</feature>
<keyword evidence="10" id="KW-0862">Zinc</keyword>
<keyword evidence="7" id="KW-0227">DNA damage</keyword>
<evidence type="ECO:0000256" key="11">
    <source>
        <dbReference type="ARBA" id="ARBA00023049"/>
    </source>
</evidence>
<evidence type="ECO:0000256" key="4">
    <source>
        <dbReference type="ARBA" id="ARBA00022454"/>
    </source>
</evidence>
<dbReference type="PANTHER" id="PTHR21220:SF0">
    <property type="entry name" value="DNA-DEPENDENT METALLOPROTEASE SPRTN"/>
    <property type="match status" value="1"/>
</dbReference>
<comment type="subcellular location">
    <subcellularLocation>
        <location evidence="2">Chromosome</location>
    </subcellularLocation>
    <subcellularLocation>
        <location evidence="1">Nucleus</location>
    </subcellularLocation>
</comment>
<dbReference type="GO" id="GO:0031593">
    <property type="term" value="F:polyubiquitin modification-dependent protein binding"/>
    <property type="evidence" value="ECO:0007669"/>
    <property type="project" value="TreeGrafter"/>
</dbReference>
<keyword evidence="6" id="KW-0479">Metal-binding</keyword>
<evidence type="ECO:0000256" key="9">
    <source>
        <dbReference type="ARBA" id="ARBA00022801"/>
    </source>
</evidence>
<dbReference type="WBParaSite" id="nRc.2.0.1.t24187-RA">
    <property type="protein sequence ID" value="nRc.2.0.1.t24187-RA"/>
    <property type="gene ID" value="nRc.2.0.1.g24187"/>
</dbReference>
<evidence type="ECO:0000256" key="6">
    <source>
        <dbReference type="ARBA" id="ARBA00022723"/>
    </source>
</evidence>
<feature type="region of interest" description="Disordered" evidence="15">
    <location>
        <begin position="168"/>
        <end position="208"/>
    </location>
</feature>
<reference evidence="19" key="1">
    <citation type="submission" date="2022-11" db="UniProtKB">
        <authorList>
            <consortium name="WormBaseParasite"/>
        </authorList>
    </citation>
    <scope>IDENTIFICATION</scope>
</reference>
<evidence type="ECO:0000256" key="8">
    <source>
        <dbReference type="ARBA" id="ARBA00022771"/>
    </source>
</evidence>
<evidence type="ECO:0000256" key="14">
    <source>
        <dbReference type="ARBA" id="ARBA00030396"/>
    </source>
</evidence>
<evidence type="ECO:0000256" key="2">
    <source>
        <dbReference type="ARBA" id="ARBA00004286"/>
    </source>
</evidence>
<dbReference type="Proteomes" id="UP000887565">
    <property type="component" value="Unplaced"/>
</dbReference>
<dbReference type="InterPro" id="IPR055220">
    <property type="entry name" value="SPRTN_ZBD"/>
</dbReference>
<dbReference type="PANTHER" id="PTHR21220">
    <property type="entry name" value="DNA-DEPENDENT METALLOPROTEASE SPRTN"/>
    <property type="match status" value="1"/>
</dbReference>
<dbReference type="GO" id="GO:0004222">
    <property type="term" value="F:metalloendopeptidase activity"/>
    <property type="evidence" value="ECO:0007669"/>
    <property type="project" value="InterPro"/>
</dbReference>
<organism evidence="18 19">
    <name type="scientific">Romanomermis culicivorax</name>
    <name type="common">Nematode worm</name>
    <dbReference type="NCBI Taxonomy" id="13658"/>
    <lineage>
        <taxon>Eukaryota</taxon>
        <taxon>Metazoa</taxon>
        <taxon>Ecdysozoa</taxon>
        <taxon>Nematoda</taxon>
        <taxon>Enoplea</taxon>
        <taxon>Dorylaimia</taxon>
        <taxon>Mermithida</taxon>
        <taxon>Mermithoidea</taxon>
        <taxon>Mermithidae</taxon>
        <taxon>Romanomermis</taxon>
    </lineage>
</organism>
<evidence type="ECO:0000256" key="15">
    <source>
        <dbReference type="SAM" id="MobiDB-lite"/>
    </source>
</evidence>
<evidence type="ECO:0000256" key="10">
    <source>
        <dbReference type="ARBA" id="ARBA00022833"/>
    </source>
</evidence>
<accession>A0A915JDE3</accession>
<keyword evidence="12" id="KW-0234">DNA repair</keyword>
<evidence type="ECO:0000256" key="13">
    <source>
        <dbReference type="ARBA" id="ARBA00023242"/>
    </source>
</evidence>